<dbReference type="SUPFAM" id="SSF51261">
    <property type="entry name" value="Duplicated hybrid motif"/>
    <property type="match status" value="1"/>
</dbReference>
<gene>
    <name evidence="3" type="ORF">NOI20_13235</name>
</gene>
<protein>
    <submittedName>
        <fullName evidence="3">M23 family metallopeptidase</fullName>
    </submittedName>
</protein>
<reference evidence="3" key="1">
    <citation type="submission" date="2022-07" db="EMBL/GenBank/DDBJ databases">
        <authorList>
            <person name="Otstavnykh N."/>
            <person name="Isaeva M."/>
            <person name="Bystritskaya E."/>
        </authorList>
    </citation>
    <scope>NUCLEOTIDE SEQUENCE</scope>
    <source>
        <strain evidence="3">10Alg 79</strain>
    </source>
</reference>
<keyword evidence="1" id="KW-0732">Signal</keyword>
<dbReference type="CDD" id="cd12797">
    <property type="entry name" value="M23_peptidase"/>
    <property type="match status" value="1"/>
</dbReference>
<name>A0AAJ1U7L6_9RHOB</name>
<dbReference type="Proteomes" id="UP001227162">
    <property type="component" value="Unassembled WGS sequence"/>
</dbReference>
<dbReference type="InterPro" id="IPR050570">
    <property type="entry name" value="Cell_wall_metabolism_enzyme"/>
</dbReference>
<dbReference type="PANTHER" id="PTHR21666">
    <property type="entry name" value="PEPTIDASE-RELATED"/>
    <property type="match status" value="1"/>
</dbReference>
<evidence type="ECO:0000259" key="2">
    <source>
        <dbReference type="Pfam" id="PF01551"/>
    </source>
</evidence>
<reference evidence="3" key="2">
    <citation type="submission" date="2023-04" db="EMBL/GenBank/DDBJ databases">
        <title>'Rhodoalgimonas zhirmunskyi' gen. nov., isolated from a red alga.</title>
        <authorList>
            <person name="Nedashkovskaya O.I."/>
            <person name="Otstavnykh N.Y."/>
            <person name="Bystritskaya E.P."/>
            <person name="Balabanova L.A."/>
            <person name="Isaeva M.P."/>
        </authorList>
    </citation>
    <scope>NUCLEOTIDE SEQUENCE</scope>
    <source>
        <strain evidence="3">10Alg 79</strain>
    </source>
</reference>
<proteinExistence type="predicted"/>
<dbReference type="Gene3D" id="2.70.70.10">
    <property type="entry name" value="Glucose Permease (Domain IIA)"/>
    <property type="match status" value="1"/>
</dbReference>
<evidence type="ECO:0000256" key="1">
    <source>
        <dbReference type="ARBA" id="ARBA00022729"/>
    </source>
</evidence>
<keyword evidence="4" id="KW-1185">Reference proteome</keyword>
<sequence>MSYDGHKGTDFALPTRAEMESGVAALAAAPGRVVGLRDGQPDGAYLKDPDSTKGRECGNGVVIDHGDGWQTQYCHLRRGTLSVKVGQQVTTGTPLGQVGLSGNTEFPHVHLSVRHDGKTIDPFDPDGTAVCALASDVTLWTDPPLYQPGGLIEVGFIDEVPSYELIKSGRAGRESLNPDAPALILWAYGFGARSNDRVTLTITGPNGFFQTTASTIKNNKALFSRHMGKRHRADWPKGTYTGTVILSRGDVVISQSAARMVVGE</sequence>
<dbReference type="EMBL" id="JANFFA010000003">
    <property type="protein sequence ID" value="MDQ2095080.1"/>
    <property type="molecule type" value="Genomic_DNA"/>
</dbReference>
<dbReference type="PANTHER" id="PTHR21666:SF289">
    <property type="entry name" value="L-ALA--D-GLU ENDOPEPTIDASE"/>
    <property type="match status" value="1"/>
</dbReference>
<dbReference type="RefSeq" id="WP_317626682.1">
    <property type="nucleotide sequence ID" value="NZ_JANFFA010000003.1"/>
</dbReference>
<evidence type="ECO:0000313" key="3">
    <source>
        <dbReference type="EMBL" id="MDQ2095080.1"/>
    </source>
</evidence>
<comment type="caution">
    <text evidence="3">The sequence shown here is derived from an EMBL/GenBank/DDBJ whole genome shotgun (WGS) entry which is preliminary data.</text>
</comment>
<evidence type="ECO:0000313" key="4">
    <source>
        <dbReference type="Proteomes" id="UP001227162"/>
    </source>
</evidence>
<accession>A0AAJ1U7L6</accession>
<dbReference type="Pfam" id="PF01551">
    <property type="entry name" value="Peptidase_M23"/>
    <property type="match status" value="1"/>
</dbReference>
<dbReference type="InterPro" id="IPR011055">
    <property type="entry name" value="Dup_hybrid_motif"/>
</dbReference>
<dbReference type="AlphaFoldDB" id="A0AAJ1U7L6"/>
<feature type="domain" description="M23ase beta-sheet core" evidence="2">
    <location>
        <begin position="5"/>
        <end position="122"/>
    </location>
</feature>
<organism evidence="3 4">
    <name type="scientific">Rhodalgimonas zhirmunskyi</name>
    <dbReference type="NCBI Taxonomy" id="2964767"/>
    <lineage>
        <taxon>Bacteria</taxon>
        <taxon>Pseudomonadati</taxon>
        <taxon>Pseudomonadota</taxon>
        <taxon>Alphaproteobacteria</taxon>
        <taxon>Rhodobacterales</taxon>
        <taxon>Roseobacteraceae</taxon>
        <taxon>Rhodalgimonas</taxon>
    </lineage>
</organism>
<dbReference type="GO" id="GO:0004222">
    <property type="term" value="F:metalloendopeptidase activity"/>
    <property type="evidence" value="ECO:0007669"/>
    <property type="project" value="TreeGrafter"/>
</dbReference>
<dbReference type="InterPro" id="IPR016047">
    <property type="entry name" value="M23ase_b-sheet_dom"/>
</dbReference>